<feature type="compositionally biased region" description="Low complexity" evidence="1">
    <location>
        <begin position="318"/>
        <end position="361"/>
    </location>
</feature>
<evidence type="ECO:0000313" key="2">
    <source>
        <dbReference type="EMBL" id="KAF9880747.1"/>
    </source>
</evidence>
<sequence>MPSPFLAAPSHLALASPANLATFCLYRLFVAPVESDLPCKVGDKSTATRHARSSIRRAGRVESRPFRRRAAYLRDNFPTPGPEPNSRPRYPWIEDGAPPPPEAYGAPPPRTTPPSDADRQAPSDPQAREALRDMRNRDFDASEAREARLISLFGERWVLENIPPSQRIPSPPPPPGEQRPSMWEEIERLYDDNFRGSQGFDRETSSAERRRQRAQLSRMSMPAPPVAARFDRSPDHPAPARLPGRTARGESRAESRGQSPVEHRTRSPQGFYLSHRARGVRPSDRRYRAFGHLGENPTADGLGDRNRSLSPDEDGVWDTLLTTLTPDPQPPSAGSSFASATASASASASQSQSAGASSRTSLTGPETAEETLEQPCESGVDNSDSEGQEDMHMGRGWPEHWTMNYPSRHRRFVSDLDANDPSRISFVRADRPFVGREDSEMRHRRRLELLRHYRIATRDPTPLPELLDHIVRGSSEESRGNADQGNADADSAPTSHSQTPNDNALHGMQLIVRNLARREDIPDEWWAGAGLSRNLPDES</sequence>
<dbReference type="GeneID" id="62157582"/>
<feature type="compositionally biased region" description="Basic residues" evidence="1">
    <location>
        <begin position="47"/>
        <end position="58"/>
    </location>
</feature>
<feature type="compositionally biased region" description="Polar residues" evidence="1">
    <location>
        <begin position="492"/>
        <end position="502"/>
    </location>
</feature>
<organism evidence="2 3">
    <name type="scientific">Colletotrichum karsti</name>
    <dbReference type="NCBI Taxonomy" id="1095194"/>
    <lineage>
        <taxon>Eukaryota</taxon>
        <taxon>Fungi</taxon>
        <taxon>Dikarya</taxon>
        <taxon>Ascomycota</taxon>
        <taxon>Pezizomycotina</taxon>
        <taxon>Sordariomycetes</taxon>
        <taxon>Hypocreomycetidae</taxon>
        <taxon>Glomerellales</taxon>
        <taxon>Glomerellaceae</taxon>
        <taxon>Colletotrichum</taxon>
        <taxon>Colletotrichum boninense species complex</taxon>
    </lineage>
</organism>
<dbReference type="OrthoDB" id="3946700at2759"/>
<accession>A0A9P6IE76</accession>
<gene>
    <name evidence="2" type="ORF">CkaCkLH20_01789</name>
</gene>
<feature type="compositionally biased region" description="Basic and acidic residues" evidence="1">
    <location>
        <begin position="116"/>
        <end position="128"/>
    </location>
</feature>
<evidence type="ECO:0000313" key="3">
    <source>
        <dbReference type="Proteomes" id="UP000781932"/>
    </source>
</evidence>
<feature type="region of interest" description="Disordered" evidence="1">
    <location>
        <begin position="40"/>
        <end position="128"/>
    </location>
</feature>
<feature type="region of interest" description="Disordered" evidence="1">
    <location>
        <begin position="475"/>
        <end position="504"/>
    </location>
</feature>
<protein>
    <submittedName>
        <fullName evidence="2">Uncharacterized protein</fullName>
    </submittedName>
</protein>
<proteinExistence type="predicted"/>
<name>A0A9P6IE76_9PEZI</name>
<feature type="compositionally biased region" description="Basic and acidic residues" evidence="1">
    <location>
        <begin position="247"/>
        <end position="265"/>
    </location>
</feature>
<dbReference type="Proteomes" id="UP000781932">
    <property type="component" value="Unassembled WGS sequence"/>
</dbReference>
<evidence type="ECO:0000256" key="1">
    <source>
        <dbReference type="SAM" id="MobiDB-lite"/>
    </source>
</evidence>
<feature type="compositionally biased region" description="Pro residues" evidence="1">
    <location>
        <begin position="97"/>
        <end position="112"/>
    </location>
</feature>
<dbReference type="EMBL" id="JAATWM020000004">
    <property type="protein sequence ID" value="KAF9880747.1"/>
    <property type="molecule type" value="Genomic_DNA"/>
</dbReference>
<reference evidence="2" key="1">
    <citation type="submission" date="2020-03" db="EMBL/GenBank/DDBJ databases">
        <authorList>
            <person name="He L."/>
        </authorList>
    </citation>
    <scope>NUCLEOTIDE SEQUENCE</scope>
    <source>
        <strain evidence="2">CkLH20</strain>
    </source>
</reference>
<feature type="region of interest" description="Disordered" evidence="1">
    <location>
        <begin position="161"/>
        <end position="395"/>
    </location>
</feature>
<comment type="caution">
    <text evidence="2">The sequence shown here is derived from an EMBL/GenBank/DDBJ whole genome shotgun (WGS) entry which is preliminary data.</text>
</comment>
<reference evidence="2" key="2">
    <citation type="submission" date="2020-11" db="EMBL/GenBank/DDBJ databases">
        <title>Whole genome sequencing of Colletotrichum sp.</title>
        <authorList>
            <person name="Li H."/>
        </authorList>
    </citation>
    <scope>NUCLEOTIDE SEQUENCE</scope>
    <source>
        <strain evidence="2">CkLH20</strain>
    </source>
</reference>
<feature type="compositionally biased region" description="Basic and acidic residues" evidence="1">
    <location>
        <begin position="185"/>
        <end position="209"/>
    </location>
</feature>
<dbReference type="AlphaFoldDB" id="A0A9P6IE76"/>
<dbReference type="RefSeq" id="XP_038750208.1">
    <property type="nucleotide sequence ID" value="XM_038884508.1"/>
</dbReference>
<keyword evidence="3" id="KW-1185">Reference proteome</keyword>